<dbReference type="InterPro" id="IPR039417">
    <property type="entry name" value="Peptidase_C1A_papain-like"/>
</dbReference>
<dbReference type="Proteomes" id="UP001470230">
    <property type="component" value="Unassembled WGS sequence"/>
</dbReference>
<dbReference type="PROSITE" id="PS00640">
    <property type="entry name" value="THIOL_PROTEASE_ASN"/>
    <property type="match status" value="1"/>
</dbReference>
<keyword evidence="3" id="KW-0732">Signal</keyword>
<evidence type="ECO:0000313" key="6">
    <source>
        <dbReference type="EMBL" id="KAK8899196.1"/>
    </source>
</evidence>
<evidence type="ECO:0000259" key="5">
    <source>
        <dbReference type="SMART" id="SM00848"/>
    </source>
</evidence>
<dbReference type="PANTHER" id="PTHR12411">
    <property type="entry name" value="CYSTEINE PROTEASE FAMILY C1-RELATED"/>
    <property type="match status" value="1"/>
</dbReference>
<reference evidence="6 7" key="1">
    <citation type="submission" date="2024-04" db="EMBL/GenBank/DDBJ databases">
        <title>Tritrichomonas musculus Genome.</title>
        <authorList>
            <person name="Alves-Ferreira E."/>
            <person name="Grigg M."/>
            <person name="Lorenzi H."/>
            <person name="Galac M."/>
        </authorList>
    </citation>
    <scope>NUCLEOTIDE SEQUENCE [LARGE SCALE GENOMIC DNA]</scope>
    <source>
        <strain evidence="6 7">EAF2021</strain>
    </source>
</reference>
<dbReference type="SMART" id="SM00645">
    <property type="entry name" value="Pept_C1"/>
    <property type="match status" value="1"/>
</dbReference>
<dbReference type="EMBL" id="JAPFFF010000001">
    <property type="protein sequence ID" value="KAK8899196.1"/>
    <property type="molecule type" value="Genomic_DNA"/>
</dbReference>
<feature type="domain" description="Cathepsin propeptide inhibitor" evidence="5">
    <location>
        <begin position="23"/>
        <end position="78"/>
    </location>
</feature>
<dbReference type="SMART" id="SM00848">
    <property type="entry name" value="Inhibitor_I29"/>
    <property type="match status" value="1"/>
</dbReference>
<dbReference type="InterPro" id="IPR000169">
    <property type="entry name" value="Pept_cys_AS"/>
</dbReference>
<feature type="chain" id="PRO_5046460820" evidence="3">
    <location>
        <begin position="18"/>
        <end position="323"/>
    </location>
</feature>
<dbReference type="SUPFAM" id="SSF54001">
    <property type="entry name" value="Cysteine proteinases"/>
    <property type="match status" value="1"/>
</dbReference>
<evidence type="ECO:0000256" key="2">
    <source>
        <dbReference type="ARBA" id="ARBA00023157"/>
    </source>
</evidence>
<dbReference type="PRINTS" id="PR00705">
    <property type="entry name" value="PAPAIN"/>
</dbReference>
<evidence type="ECO:0000256" key="1">
    <source>
        <dbReference type="ARBA" id="ARBA00008455"/>
    </source>
</evidence>
<dbReference type="CDD" id="cd02248">
    <property type="entry name" value="Peptidase_C1A"/>
    <property type="match status" value="1"/>
</dbReference>
<sequence>MMLSCLLICASSTLIQPFQEKSFLNWMRSNNQFYTGDEYHLRLGIYLANSRIVQQHNKASKSFKISLNKFSTYTAAEYRTLLGEMSSISQRHVVRQTKRNWPAPPEQLDWRESGAVNEIVDQGSCGSCWAFGSIAGAEGCWFLSTHELLKYSEQNLVDCVTECSGCSGGLRDKAYEYVINNQGGKFNLEKDYPYIATESTCKFDSTKAVGGIKGYVAPTPEDEDDLLAHVAHYGPSTIGIDASGFLFSLYTSGIYDKPDDCNPYSINHGVCCVGYGEENGAKYWIVRNSWGTSWGERGYIRMVRGINICGVSSRAYSPYYDIQ</sequence>
<evidence type="ECO:0000256" key="3">
    <source>
        <dbReference type="SAM" id="SignalP"/>
    </source>
</evidence>
<keyword evidence="7" id="KW-1185">Reference proteome</keyword>
<dbReference type="InterPro" id="IPR025661">
    <property type="entry name" value="Pept_asp_AS"/>
</dbReference>
<dbReference type="InterPro" id="IPR000668">
    <property type="entry name" value="Peptidase_C1A_C"/>
</dbReference>
<dbReference type="Pfam" id="PF08246">
    <property type="entry name" value="Inhibitor_I29"/>
    <property type="match status" value="1"/>
</dbReference>
<evidence type="ECO:0000313" key="7">
    <source>
        <dbReference type="Proteomes" id="UP001470230"/>
    </source>
</evidence>
<dbReference type="InterPro" id="IPR013201">
    <property type="entry name" value="Prot_inhib_I29"/>
</dbReference>
<keyword evidence="2" id="KW-1015">Disulfide bond</keyword>
<feature type="domain" description="Peptidase C1A papain C-terminal" evidence="4">
    <location>
        <begin position="104"/>
        <end position="319"/>
    </location>
</feature>
<name>A0ABR2L870_9EUKA</name>
<comment type="caution">
    <text evidence="6">The sequence shown here is derived from an EMBL/GenBank/DDBJ whole genome shotgun (WGS) entry which is preliminary data.</text>
</comment>
<gene>
    <name evidence="6" type="ORF">M9Y10_001498</name>
</gene>
<accession>A0ABR2L870</accession>
<dbReference type="InterPro" id="IPR013128">
    <property type="entry name" value="Peptidase_C1A"/>
</dbReference>
<dbReference type="InterPro" id="IPR038765">
    <property type="entry name" value="Papain-like_cys_pep_sf"/>
</dbReference>
<protein>
    <submittedName>
        <fullName evidence="6">Uncharacterized protein</fullName>
    </submittedName>
</protein>
<dbReference type="PROSITE" id="PS00139">
    <property type="entry name" value="THIOL_PROTEASE_CYS"/>
    <property type="match status" value="1"/>
</dbReference>
<dbReference type="Gene3D" id="3.90.70.10">
    <property type="entry name" value="Cysteine proteinases"/>
    <property type="match status" value="1"/>
</dbReference>
<evidence type="ECO:0000259" key="4">
    <source>
        <dbReference type="SMART" id="SM00645"/>
    </source>
</evidence>
<organism evidence="6 7">
    <name type="scientific">Tritrichomonas musculus</name>
    <dbReference type="NCBI Taxonomy" id="1915356"/>
    <lineage>
        <taxon>Eukaryota</taxon>
        <taxon>Metamonada</taxon>
        <taxon>Parabasalia</taxon>
        <taxon>Tritrichomonadida</taxon>
        <taxon>Tritrichomonadidae</taxon>
        <taxon>Tritrichomonas</taxon>
    </lineage>
</organism>
<comment type="similarity">
    <text evidence="1">Belongs to the peptidase C1 family.</text>
</comment>
<proteinExistence type="inferred from homology"/>
<dbReference type="Pfam" id="PF00112">
    <property type="entry name" value="Peptidase_C1"/>
    <property type="match status" value="1"/>
</dbReference>
<feature type="signal peptide" evidence="3">
    <location>
        <begin position="1"/>
        <end position="17"/>
    </location>
</feature>